<gene>
    <name evidence="3" type="ORF">TL08_00245</name>
</gene>
<feature type="transmembrane region" description="Helical" evidence="1">
    <location>
        <begin position="96"/>
        <end position="122"/>
    </location>
</feature>
<name>A0AAC9MV63_9PSEU</name>
<accession>A0AAC9MV63</accession>
<keyword evidence="4" id="KW-1185">Reference proteome</keyword>
<sequence>MTDAPYRARGVPSALCGTLSALLASSLSVSAHAVAGGAAPDLGLTLILTTALATILVGAPRRRRGLPTALGTLALSQLGMHALLELLSTHSHQASTVAYITFNPLVMVASHAVATLVGALLLTHADHVLRRGLGMVHRGVERLRGLLAGTARPVADGVPCLVPLTAGPSRRFRIQAGRVNTRRGPPRTP</sequence>
<dbReference type="AlphaFoldDB" id="A0AAC9MV63"/>
<dbReference type="Proteomes" id="UP000095210">
    <property type="component" value="Chromosome"/>
</dbReference>
<evidence type="ECO:0000256" key="2">
    <source>
        <dbReference type="SAM" id="SignalP"/>
    </source>
</evidence>
<feature type="transmembrane region" description="Helical" evidence="1">
    <location>
        <begin position="66"/>
        <end position="84"/>
    </location>
</feature>
<protein>
    <recommendedName>
        <fullName evidence="5">MFS transporter</fullName>
    </recommendedName>
</protein>
<reference evidence="4" key="1">
    <citation type="submission" date="2016-03" db="EMBL/GenBank/DDBJ databases">
        <title>Complete genome sequence of the type strain Actinoalloteichus hymeniacidonis DSM 45092.</title>
        <authorList>
            <person name="Schaffert L."/>
            <person name="Albersmeier A."/>
            <person name="Winkler A."/>
            <person name="Kalinowski J."/>
            <person name="Zotchev S."/>
            <person name="Ruckert C."/>
        </authorList>
    </citation>
    <scope>NUCLEOTIDE SEQUENCE [LARGE SCALE GENOMIC DNA]</scope>
    <source>
        <strain evidence="4">HPA177(T) (DSM 45092(T))</strain>
    </source>
</reference>
<dbReference type="RefSeq" id="WP_069845638.1">
    <property type="nucleotide sequence ID" value="NZ_CP014859.1"/>
</dbReference>
<dbReference type="KEGG" id="ahm:TL08_00245"/>
<evidence type="ECO:0000313" key="3">
    <source>
        <dbReference type="EMBL" id="AOS60898.1"/>
    </source>
</evidence>
<feature type="signal peptide" evidence="2">
    <location>
        <begin position="1"/>
        <end position="33"/>
    </location>
</feature>
<keyword evidence="1" id="KW-1133">Transmembrane helix</keyword>
<keyword evidence="1" id="KW-0472">Membrane</keyword>
<organism evidence="3 4">
    <name type="scientific">Actinoalloteichus hymeniacidonis</name>
    <dbReference type="NCBI Taxonomy" id="340345"/>
    <lineage>
        <taxon>Bacteria</taxon>
        <taxon>Bacillati</taxon>
        <taxon>Actinomycetota</taxon>
        <taxon>Actinomycetes</taxon>
        <taxon>Pseudonocardiales</taxon>
        <taxon>Pseudonocardiaceae</taxon>
        <taxon>Actinoalloteichus</taxon>
    </lineage>
</organism>
<proteinExistence type="predicted"/>
<feature type="transmembrane region" description="Helical" evidence="1">
    <location>
        <begin position="43"/>
        <end position="59"/>
    </location>
</feature>
<dbReference type="EMBL" id="CP014859">
    <property type="protein sequence ID" value="AOS60898.1"/>
    <property type="molecule type" value="Genomic_DNA"/>
</dbReference>
<feature type="chain" id="PRO_5042255535" description="MFS transporter" evidence="2">
    <location>
        <begin position="34"/>
        <end position="189"/>
    </location>
</feature>
<evidence type="ECO:0000256" key="1">
    <source>
        <dbReference type="SAM" id="Phobius"/>
    </source>
</evidence>
<keyword evidence="2" id="KW-0732">Signal</keyword>
<evidence type="ECO:0008006" key="5">
    <source>
        <dbReference type="Google" id="ProtNLM"/>
    </source>
</evidence>
<keyword evidence="1" id="KW-0812">Transmembrane</keyword>
<evidence type="ECO:0000313" key="4">
    <source>
        <dbReference type="Proteomes" id="UP000095210"/>
    </source>
</evidence>